<dbReference type="InterPro" id="IPR036412">
    <property type="entry name" value="HAD-like_sf"/>
</dbReference>
<dbReference type="Gene3D" id="3.40.50.1000">
    <property type="entry name" value="HAD superfamily/HAD-like"/>
    <property type="match status" value="1"/>
</dbReference>
<dbReference type="InterPro" id="IPR023214">
    <property type="entry name" value="HAD_sf"/>
</dbReference>
<dbReference type="PANTHER" id="PTHR42988">
    <property type="entry name" value="PHOSPHOHYDROLASE"/>
    <property type="match status" value="1"/>
</dbReference>
<dbReference type="Proteomes" id="UP000766904">
    <property type="component" value="Unassembled WGS sequence"/>
</dbReference>
<evidence type="ECO:0000313" key="8">
    <source>
        <dbReference type="EMBL" id="TYL37357.1"/>
    </source>
</evidence>
<dbReference type="SFLD" id="SFLDG01129">
    <property type="entry name" value="C1.5:_HAD__Beta-PGM__Phosphata"/>
    <property type="match status" value="1"/>
</dbReference>
<dbReference type="InterPro" id="IPR004843">
    <property type="entry name" value="Calcineurin-like_PHP"/>
</dbReference>
<dbReference type="AlphaFoldDB" id="A0A8J8TRA1"/>
<dbReference type="GO" id="GO:0016787">
    <property type="term" value="F:hydrolase activity"/>
    <property type="evidence" value="ECO:0007669"/>
    <property type="project" value="UniProtKB-KW"/>
</dbReference>
<dbReference type="InterPro" id="IPR050884">
    <property type="entry name" value="CNP_phosphodiesterase-III"/>
</dbReference>
<accession>A0A8J8TRA1</accession>
<keyword evidence="3" id="KW-0378">Hydrolase</keyword>
<dbReference type="SUPFAM" id="SSF56300">
    <property type="entry name" value="Metallo-dependent phosphatases"/>
    <property type="match status" value="1"/>
</dbReference>
<dbReference type="Gene3D" id="3.60.21.10">
    <property type="match status" value="1"/>
</dbReference>
<dbReference type="SUPFAM" id="SSF56784">
    <property type="entry name" value="HAD-like"/>
    <property type="match status" value="1"/>
</dbReference>
<organism evidence="8 9">
    <name type="scientific">Natronococcus pandeyae</name>
    <dbReference type="NCBI Taxonomy" id="2055836"/>
    <lineage>
        <taxon>Archaea</taxon>
        <taxon>Methanobacteriati</taxon>
        <taxon>Methanobacteriota</taxon>
        <taxon>Stenosarchaea group</taxon>
        <taxon>Halobacteria</taxon>
        <taxon>Halobacteriales</taxon>
        <taxon>Natrialbaceae</taxon>
        <taxon>Natronococcus</taxon>
    </lineage>
</organism>
<feature type="region of interest" description="Disordered" evidence="6">
    <location>
        <begin position="228"/>
        <end position="247"/>
    </location>
</feature>
<evidence type="ECO:0000256" key="4">
    <source>
        <dbReference type="ARBA" id="ARBA00023004"/>
    </source>
</evidence>
<evidence type="ECO:0000256" key="2">
    <source>
        <dbReference type="ARBA" id="ARBA00022723"/>
    </source>
</evidence>
<evidence type="ECO:0000256" key="3">
    <source>
        <dbReference type="ARBA" id="ARBA00022801"/>
    </source>
</evidence>
<name>A0A8J8TRA1_9EURY</name>
<evidence type="ECO:0000256" key="5">
    <source>
        <dbReference type="ARBA" id="ARBA00025742"/>
    </source>
</evidence>
<gene>
    <name evidence="8" type="ORF">CV102_17195</name>
</gene>
<reference evidence="8" key="1">
    <citation type="submission" date="2017-11" db="EMBL/GenBank/DDBJ databases">
        <authorList>
            <person name="Kajale S.C."/>
            <person name="Sharma A."/>
        </authorList>
    </citation>
    <scope>NUCLEOTIDE SEQUENCE</scope>
    <source>
        <strain evidence="8">LS1_42</strain>
    </source>
</reference>
<dbReference type="PANTHER" id="PTHR42988:SF2">
    <property type="entry name" value="CYCLIC NUCLEOTIDE PHOSPHODIESTERASE CBUA0032-RELATED"/>
    <property type="match status" value="1"/>
</dbReference>
<keyword evidence="9" id="KW-1185">Reference proteome</keyword>
<keyword evidence="4" id="KW-0408">Iron</keyword>
<dbReference type="OrthoDB" id="7513at2157"/>
<dbReference type="RefSeq" id="WP_148859220.1">
    <property type="nucleotide sequence ID" value="NZ_PHNJ01000010.1"/>
</dbReference>
<dbReference type="InterPro" id="IPR029052">
    <property type="entry name" value="Metallo-depent_PP-like"/>
</dbReference>
<dbReference type="Pfam" id="PF00702">
    <property type="entry name" value="Hydrolase"/>
    <property type="match status" value="1"/>
</dbReference>
<dbReference type="SFLD" id="SFLDS00003">
    <property type="entry name" value="Haloacid_Dehalogenase"/>
    <property type="match status" value="1"/>
</dbReference>
<feature type="domain" description="Calcineurin-like phosphoesterase" evidence="7">
    <location>
        <begin position="266"/>
        <end position="485"/>
    </location>
</feature>
<proteinExistence type="inferred from homology"/>
<evidence type="ECO:0000256" key="6">
    <source>
        <dbReference type="SAM" id="MobiDB-lite"/>
    </source>
</evidence>
<evidence type="ECO:0000313" key="9">
    <source>
        <dbReference type="Proteomes" id="UP000766904"/>
    </source>
</evidence>
<dbReference type="InterPro" id="IPR006439">
    <property type="entry name" value="HAD-SF_hydro_IA"/>
</dbReference>
<comment type="similarity">
    <text evidence="5">Belongs to the cyclic nucleotide phosphodiesterase class-III family.</text>
</comment>
<evidence type="ECO:0000259" key="7">
    <source>
        <dbReference type="Pfam" id="PF00149"/>
    </source>
</evidence>
<dbReference type="EMBL" id="PHNJ01000010">
    <property type="protein sequence ID" value="TYL37357.1"/>
    <property type="molecule type" value="Genomic_DNA"/>
</dbReference>
<comment type="similarity">
    <text evidence="1">Belongs to the HAD-like hydrolase superfamily.</text>
</comment>
<evidence type="ECO:0000256" key="1">
    <source>
        <dbReference type="ARBA" id="ARBA00007958"/>
    </source>
</evidence>
<dbReference type="NCBIfam" id="TIGR01549">
    <property type="entry name" value="HAD-SF-IA-v1"/>
    <property type="match status" value="1"/>
</dbReference>
<sequence length="569" mass="62106">MSADSDIGYDCLLLDMDGVLVENSPSADFEGAVEDAFADFEINEPTPELREAFRTLAGITDKRLCELRSAETVDIGGLWTRREERAAENQLRTLRDGGKSAYADVSALAAIGVTKAIVSNNQHRTVNAVVDYHGFDAWASAWSGVEPTVDGATRAKPDPWYLEQMADRLDLERPLYVGDRPSDMLAARRAGFDSAYLNRTEERLPETAPEPTYEIHSLSELTAIMTPTNNSTEQTERSRSTAPSIETVAGLPTLARLERPTAPERIRLAVVADPHVSPTAEGTPKLFHRSADRLRAAFADAEARGADAVVSVGDLTKDGVPAEYECVDDCLADLNLPFLAVPGNHDVPKDPTNVYEHGDDHETPPIDRFVERYTPGELPYVARVGDLELVGINTASTPDGDLRRTHDGMVSADQLEWLERTLPDLSNPVVIMHHNTPSMYDQLREYIDSAHPEMSMPPTTREPERLCELFETHDVPLVLTGHLHILGVAAFGPTREVTVPATCSYPQGYVLVDIGPEGTAARYAPVTTSEGMTEAHAARRTGGDTSQGLTAFAAIRLASSPLLDELTDR</sequence>
<dbReference type="GO" id="GO:0046872">
    <property type="term" value="F:metal ion binding"/>
    <property type="evidence" value="ECO:0007669"/>
    <property type="project" value="UniProtKB-KW"/>
</dbReference>
<comment type="caution">
    <text evidence="8">The sequence shown here is derived from an EMBL/GenBank/DDBJ whole genome shotgun (WGS) entry which is preliminary data.</text>
</comment>
<keyword evidence="2" id="KW-0479">Metal-binding</keyword>
<dbReference type="Pfam" id="PF00149">
    <property type="entry name" value="Metallophos"/>
    <property type="match status" value="1"/>
</dbReference>
<protein>
    <recommendedName>
        <fullName evidence="7">Calcineurin-like phosphoesterase domain-containing protein</fullName>
    </recommendedName>
</protein>